<evidence type="ECO:0000256" key="6">
    <source>
        <dbReference type="SAM" id="MobiDB-lite"/>
    </source>
</evidence>
<dbReference type="PANTHER" id="PTHR10091">
    <property type="entry name" value="ALDOSE-1-EPIMERASE"/>
    <property type="match status" value="1"/>
</dbReference>
<protein>
    <recommendedName>
        <fullName evidence="5">Aldose 1-epimerase</fullName>
        <ecNumber evidence="5">5.1.3.3</ecNumber>
    </recommendedName>
</protein>
<keyword evidence="8" id="KW-1185">Reference proteome</keyword>
<dbReference type="InterPro" id="IPR047215">
    <property type="entry name" value="Galactose_mutarotase-like"/>
</dbReference>
<dbReference type="PANTHER" id="PTHR10091:SF0">
    <property type="entry name" value="GALACTOSE MUTAROTASE"/>
    <property type="match status" value="1"/>
</dbReference>
<evidence type="ECO:0000256" key="2">
    <source>
        <dbReference type="ARBA" id="ARBA00006206"/>
    </source>
</evidence>
<comment type="similarity">
    <text evidence="2 5">Belongs to the aldose epimerase family.</text>
</comment>
<feature type="region of interest" description="Disordered" evidence="6">
    <location>
        <begin position="321"/>
        <end position="374"/>
    </location>
</feature>
<reference evidence="7 8" key="1">
    <citation type="submission" date="2024-06" db="EMBL/GenBank/DDBJ databases">
        <title>The Natural Products Discovery Center: Release of the First 8490 Sequenced Strains for Exploring Actinobacteria Biosynthetic Diversity.</title>
        <authorList>
            <person name="Kalkreuter E."/>
            <person name="Kautsar S.A."/>
            <person name="Yang D."/>
            <person name="Bader C.D."/>
            <person name="Teijaro C.N."/>
            <person name="Fluegel L."/>
            <person name="Davis C.M."/>
            <person name="Simpson J.R."/>
            <person name="Lauterbach L."/>
            <person name="Steele A.D."/>
            <person name="Gui C."/>
            <person name="Meng S."/>
            <person name="Li G."/>
            <person name="Viehrig K."/>
            <person name="Ye F."/>
            <person name="Su P."/>
            <person name="Kiefer A.F."/>
            <person name="Nichols A."/>
            <person name="Cepeda A.J."/>
            <person name="Yan W."/>
            <person name="Fan B."/>
            <person name="Jiang Y."/>
            <person name="Adhikari A."/>
            <person name="Zheng C.-J."/>
            <person name="Schuster L."/>
            <person name="Cowan T.M."/>
            <person name="Smanski M.J."/>
            <person name="Chevrette M.G."/>
            <person name="De Carvalho L.P.S."/>
            <person name="Shen B."/>
        </authorList>
    </citation>
    <scope>NUCLEOTIDE SEQUENCE [LARGE SCALE GENOMIC DNA]</scope>
    <source>
        <strain evidence="7 8">NPDC049344</strain>
    </source>
</reference>
<keyword evidence="4 5" id="KW-0119">Carbohydrate metabolism</keyword>
<evidence type="ECO:0000313" key="7">
    <source>
        <dbReference type="EMBL" id="MEV4682248.1"/>
    </source>
</evidence>
<name>A0ABV3HVY8_9ACTN</name>
<evidence type="ECO:0000256" key="4">
    <source>
        <dbReference type="ARBA" id="ARBA00023277"/>
    </source>
</evidence>
<evidence type="ECO:0000256" key="5">
    <source>
        <dbReference type="PIRNR" id="PIRNR005096"/>
    </source>
</evidence>
<dbReference type="InterPro" id="IPR008183">
    <property type="entry name" value="Aldose_1/G6P_1-epimerase"/>
</dbReference>
<dbReference type="InterPro" id="IPR014718">
    <property type="entry name" value="GH-type_carb-bd"/>
</dbReference>
<dbReference type="InterPro" id="IPR015443">
    <property type="entry name" value="Aldose_1-epimerase"/>
</dbReference>
<dbReference type="Gene3D" id="2.70.98.10">
    <property type="match status" value="1"/>
</dbReference>
<evidence type="ECO:0000256" key="3">
    <source>
        <dbReference type="ARBA" id="ARBA00023235"/>
    </source>
</evidence>
<dbReference type="PIRSF" id="PIRSF005096">
    <property type="entry name" value="GALM"/>
    <property type="match status" value="1"/>
</dbReference>
<comment type="caution">
    <text evidence="7">The sequence shown here is derived from an EMBL/GenBank/DDBJ whole genome shotgun (WGS) entry which is preliminary data.</text>
</comment>
<dbReference type="NCBIfam" id="NF008277">
    <property type="entry name" value="PRK11055.1"/>
    <property type="match status" value="1"/>
</dbReference>
<evidence type="ECO:0000256" key="1">
    <source>
        <dbReference type="ARBA" id="ARBA00005028"/>
    </source>
</evidence>
<feature type="compositionally biased region" description="Basic and acidic residues" evidence="6">
    <location>
        <begin position="339"/>
        <end position="352"/>
    </location>
</feature>
<dbReference type="Pfam" id="PF01263">
    <property type="entry name" value="Aldose_epim"/>
    <property type="match status" value="1"/>
</dbReference>
<sequence length="374" mass="39630">MPRPAVTRTPYGTLPGGEEIDLWALDSGHGVRAEVLTYGAVLHTLTVPDTLGEDASVVLALPGIGDYAEKNAYVGAVVGRFANRIANGTFTLDGTRHHVPANDRGHALHGGPGGFDTKVWQASEVPGEGSAAVRLSLHSPDGDMGFPGALDVAVTYSLDAEGTLAVDFTATTDRPTVVNLAHHAYFDLTGEGDIRGHALQVDADSYLPVDATGIPQGPAADVRGTAFDLTEPRVLGERLAMPDEQLRAAGGFDHCWVLDPAGPAAAPRRAARLIAPGGLRVMEVWTTEPGVQVYTANQLDGSLAAPSGRRHERHSGVCLETQHLPDSPNRPEYPTTVVRPHEPWHSRTEFRFPHLTAKSPGDDVEKGGSRSTQG</sequence>
<dbReference type="SUPFAM" id="SSF74650">
    <property type="entry name" value="Galactose mutarotase-like"/>
    <property type="match status" value="1"/>
</dbReference>
<dbReference type="EMBL" id="JBFAQK010000018">
    <property type="protein sequence ID" value="MEV4682248.1"/>
    <property type="molecule type" value="Genomic_DNA"/>
</dbReference>
<proteinExistence type="inferred from homology"/>
<dbReference type="CDD" id="cd09019">
    <property type="entry name" value="galactose_mutarotase_like"/>
    <property type="match status" value="1"/>
</dbReference>
<dbReference type="RefSeq" id="WP_364593856.1">
    <property type="nucleotide sequence ID" value="NZ_JBFAQK010000018.1"/>
</dbReference>
<gene>
    <name evidence="7" type="ORF">AB0K36_15885</name>
</gene>
<dbReference type="EC" id="5.1.3.3" evidence="5"/>
<dbReference type="Proteomes" id="UP001552521">
    <property type="component" value="Unassembled WGS sequence"/>
</dbReference>
<keyword evidence="3 5" id="KW-0413">Isomerase</keyword>
<dbReference type="InterPro" id="IPR011013">
    <property type="entry name" value="Gal_mutarotase_sf_dom"/>
</dbReference>
<evidence type="ECO:0000313" key="8">
    <source>
        <dbReference type="Proteomes" id="UP001552521"/>
    </source>
</evidence>
<comment type="pathway">
    <text evidence="1 5">Carbohydrate metabolism; hexose metabolism.</text>
</comment>
<accession>A0ABV3HVY8</accession>
<organism evidence="7 8">
    <name type="scientific">Streptomyces kurssanovii</name>
    <dbReference type="NCBI Taxonomy" id="67312"/>
    <lineage>
        <taxon>Bacteria</taxon>
        <taxon>Bacillati</taxon>
        <taxon>Actinomycetota</taxon>
        <taxon>Actinomycetes</taxon>
        <taxon>Kitasatosporales</taxon>
        <taxon>Streptomycetaceae</taxon>
        <taxon>Streptomyces</taxon>
    </lineage>
</organism>
<comment type="catalytic activity">
    <reaction evidence="5">
        <text>alpha-D-glucose = beta-D-glucose</text>
        <dbReference type="Rhea" id="RHEA:10264"/>
        <dbReference type="ChEBI" id="CHEBI:15903"/>
        <dbReference type="ChEBI" id="CHEBI:17925"/>
        <dbReference type="EC" id="5.1.3.3"/>
    </reaction>
</comment>
<dbReference type="GO" id="GO:0016853">
    <property type="term" value="F:isomerase activity"/>
    <property type="evidence" value="ECO:0007669"/>
    <property type="project" value="UniProtKB-KW"/>
</dbReference>